<dbReference type="GO" id="GO:0003735">
    <property type="term" value="F:structural constituent of ribosome"/>
    <property type="evidence" value="ECO:0007669"/>
    <property type="project" value="TreeGrafter"/>
</dbReference>
<keyword evidence="2" id="KW-0809">Transit peptide</keyword>
<feature type="compositionally biased region" description="Polar residues" evidence="8">
    <location>
        <begin position="25"/>
        <end position="40"/>
    </location>
</feature>
<dbReference type="OrthoDB" id="10252718at2759"/>
<evidence type="ECO:0000256" key="7">
    <source>
        <dbReference type="ARBA" id="ARBA00035179"/>
    </source>
</evidence>
<dbReference type="STRING" id="857340.A0A086SXU3"/>
<evidence type="ECO:0000256" key="6">
    <source>
        <dbReference type="ARBA" id="ARBA00033752"/>
    </source>
</evidence>
<evidence type="ECO:0000256" key="8">
    <source>
        <dbReference type="SAM" id="MobiDB-lite"/>
    </source>
</evidence>
<evidence type="ECO:0000256" key="5">
    <source>
        <dbReference type="ARBA" id="ARBA00023274"/>
    </source>
</evidence>
<evidence type="ECO:0000313" key="10">
    <source>
        <dbReference type="Proteomes" id="UP000029964"/>
    </source>
</evidence>
<organism evidence="9 10">
    <name type="scientific">Hapsidospora chrysogenum (strain ATCC 11550 / CBS 779.69 / DSM 880 / IAM 14645 / JCM 23072 / IMI 49137)</name>
    <name type="common">Acremonium chrysogenum</name>
    <dbReference type="NCBI Taxonomy" id="857340"/>
    <lineage>
        <taxon>Eukaryota</taxon>
        <taxon>Fungi</taxon>
        <taxon>Dikarya</taxon>
        <taxon>Ascomycota</taxon>
        <taxon>Pezizomycotina</taxon>
        <taxon>Sordariomycetes</taxon>
        <taxon>Hypocreomycetidae</taxon>
        <taxon>Hypocreales</taxon>
        <taxon>Bionectriaceae</taxon>
        <taxon>Hapsidospora</taxon>
    </lineage>
</organism>
<dbReference type="PANTHER" id="PTHR28595:SF1">
    <property type="entry name" value="LARGE RIBOSOMAL SUBUNIT PROTEIN ML54"/>
    <property type="match status" value="1"/>
</dbReference>
<dbReference type="EMBL" id="JPKY01000110">
    <property type="protein sequence ID" value="KFH41925.1"/>
    <property type="molecule type" value="Genomic_DNA"/>
</dbReference>
<comment type="caution">
    <text evidence="9">The sequence shown here is derived from an EMBL/GenBank/DDBJ whole genome shotgun (WGS) entry which is preliminary data.</text>
</comment>
<dbReference type="GO" id="GO:0005762">
    <property type="term" value="C:mitochondrial large ribosomal subunit"/>
    <property type="evidence" value="ECO:0007669"/>
    <property type="project" value="TreeGrafter"/>
</dbReference>
<dbReference type="AlphaFoldDB" id="A0A086SXU3"/>
<dbReference type="Pfam" id="PF08561">
    <property type="entry name" value="Ribosomal_L37"/>
    <property type="match status" value="1"/>
</dbReference>
<sequence>MFCTRCLRTTLPRRQLAPLARHISTTTPFRSAEPQLSTPVTAPGEPRKEPAAAAAAAPRSICAEGTVLTGLNYLKDGQDPVAKKDEEYPEWLWECLDVMKKADDAVEDVGDEFSKSKKERKVAAKRKRALEAKLLAEGNIEALAPKVPLHEQSVNLPGEEGGSLETNLEAQQARMALKRAMRITRKAKIKESNYLQSM</sequence>
<keyword evidence="3 9" id="KW-0689">Ribosomal protein</keyword>
<evidence type="ECO:0000256" key="4">
    <source>
        <dbReference type="ARBA" id="ARBA00023128"/>
    </source>
</evidence>
<evidence type="ECO:0000256" key="2">
    <source>
        <dbReference type="ARBA" id="ARBA00022946"/>
    </source>
</evidence>
<reference evidence="10" key="1">
    <citation type="journal article" date="2014" name="Genome Announc.">
        <title>Genome sequence and annotation of Acremonium chrysogenum, producer of the beta-lactam antibiotic cephalosporin C.</title>
        <authorList>
            <person name="Terfehr D."/>
            <person name="Dahlmann T.A."/>
            <person name="Specht T."/>
            <person name="Zadra I."/>
            <person name="Kuernsteiner H."/>
            <person name="Kueck U."/>
        </authorList>
    </citation>
    <scope>NUCLEOTIDE SEQUENCE [LARGE SCALE GENOMIC DNA]</scope>
    <source>
        <strain evidence="10">ATCC 11550 / CBS 779.69 / DSM 880 / IAM 14645 / JCM 23072 / IMI 49137</strain>
    </source>
</reference>
<evidence type="ECO:0000256" key="3">
    <source>
        <dbReference type="ARBA" id="ARBA00022980"/>
    </source>
</evidence>
<comment type="subcellular location">
    <subcellularLocation>
        <location evidence="1">Mitochondrion</location>
    </subcellularLocation>
</comment>
<evidence type="ECO:0000256" key="1">
    <source>
        <dbReference type="ARBA" id="ARBA00004173"/>
    </source>
</evidence>
<keyword evidence="5" id="KW-0687">Ribonucleoprotein</keyword>
<proteinExistence type="inferred from homology"/>
<protein>
    <recommendedName>
        <fullName evidence="7">Large ribosomal subunit protein mL54</fullName>
    </recommendedName>
</protein>
<evidence type="ECO:0000313" key="9">
    <source>
        <dbReference type="EMBL" id="KFH41925.1"/>
    </source>
</evidence>
<keyword evidence="10" id="KW-1185">Reference proteome</keyword>
<keyword evidence="4" id="KW-0496">Mitochondrion</keyword>
<dbReference type="HOGENOM" id="CLU_086132_1_1_1"/>
<dbReference type="PANTHER" id="PTHR28595">
    <property type="entry name" value="39S RIBOSOMAL PROTEIN L54, MITOCHONDRIAL"/>
    <property type="match status" value="1"/>
</dbReference>
<accession>A0A086SXU3</accession>
<dbReference type="Proteomes" id="UP000029964">
    <property type="component" value="Unassembled WGS sequence"/>
</dbReference>
<dbReference type="InterPro" id="IPR013870">
    <property type="entry name" value="Ribosomal_mL54"/>
</dbReference>
<gene>
    <name evidence="9" type="ORF">ACRE_073770</name>
</gene>
<comment type="similarity">
    <text evidence="6">Belongs to the mitochondrion-specific ribosomal protein mL54 family.</text>
</comment>
<name>A0A086SXU3_HAPC1</name>
<feature type="region of interest" description="Disordered" evidence="8">
    <location>
        <begin position="25"/>
        <end position="56"/>
    </location>
</feature>